<dbReference type="Gene3D" id="3.30.2070.10">
    <property type="entry name" value="Formate dehydrogenase/DMSO reductase"/>
    <property type="match status" value="1"/>
</dbReference>
<dbReference type="InterPro" id="IPR006963">
    <property type="entry name" value="Mopterin_OxRdtase_4Fe-4S_dom"/>
</dbReference>
<evidence type="ECO:0000313" key="11">
    <source>
        <dbReference type="Proteomes" id="UP001297600"/>
    </source>
</evidence>
<dbReference type="Gene3D" id="2.20.25.90">
    <property type="entry name" value="ADC-like domains"/>
    <property type="match status" value="1"/>
</dbReference>
<dbReference type="PANTHER" id="PTHR43742">
    <property type="entry name" value="TRIMETHYLAMINE-N-OXIDE REDUCTASE"/>
    <property type="match status" value="1"/>
</dbReference>
<evidence type="ECO:0000256" key="6">
    <source>
        <dbReference type="ARBA" id="ARBA00023002"/>
    </source>
</evidence>
<name>A0ABS9MPV7_9BURK</name>
<dbReference type="InterPro" id="IPR006311">
    <property type="entry name" value="TAT_signal"/>
</dbReference>
<keyword evidence="4" id="KW-0479">Metal-binding</keyword>
<dbReference type="RefSeq" id="WP_237978290.1">
    <property type="nucleotide sequence ID" value="NZ_JAKNCT010000004.1"/>
</dbReference>
<dbReference type="SMART" id="SM00926">
    <property type="entry name" value="Molybdop_Fe4S4"/>
    <property type="match status" value="1"/>
</dbReference>
<dbReference type="PANTHER" id="PTHR43742:SF6">
    <property type="entry name" value="OXIDOREDUCTASE YYAE-RELATED"/>
    <property type="match status" value="1"/>
</dbReference>
<accession>A0ABS9MPV7</accession>
<evidence type="ECO:0000256" key="1">
    <source>
        <dbReference type="ARBA" id="ARBA00001942"/>
    </source>
</evidence>
<dbReference type="Pfam" id="PF00384">
    <property type="entry name" value="Molybdopterin"/>
    <property type="match status" value="1"/>
</dbReference>
<comment type="similarity">
    <text evidence="2">Belongs to the prokaryotic molybdopterin-containing oxidoreductase family.</text>
</comment>
<keyword evidence="11" id="KW-1185">Reference proteome</keyword>
<dbReference type="Gene3D" id="2.40.40.20">
    <property type="match status" value="1"/>
</dbReference>
<dbReference type="InterPro" id="IPR009010">
    <property type="entry name" value="Asp_de-COase-like_dom_sf"/>
</dbReference>
<evidence type="ECO:0000256" key="5">
    <source>
        <dbReference type="ARBA" id="ARBA00022729"/>
    </source>
</evidence>
<dbReference type="Proteomes" id="UP001297600">
    <property type="component" value="Unassembled WGS sequence"/>
</dbReference>
<comment type="cofactor">
    <cofactor evidence="1">
        <name>Mo-bis(molybdopterin guanine dinucleotide)</name>
        <dbReference type="ChEBI" id="CHEBI:60539"/>
    </cofactor>
</comment>
<comment type="caution">
    <text evidence="10">The sequence shown here is derived from an EMBL/GenBank/DDBJ whole genome shotgun (WGS) entry which is preliminary data.</text>
</comment>
<dbReference type="EMBL" id="JAKNCT010000004">
    <property type="protein sequence ID" value="MCG5030636.1"/>
    <property type="molecule type" value="Genomic_DNA"/>
</dbReference>
<dbReference type="SUPFAM" id="SSF50692">
    <property type="entry name" value="ADC-like"/>
    <property type="match status" value="1"/>
</dbReference>
<dbReference type="PROSITE" id="PS51669">
    <property type="entry name" value="4FE4S_MOW_BIS_MGD"/>
    <property type="match status" value="1"/>
</dbReference>
<dbReference type="Gene3D" id="3.40.228.10">
    <property type="entry name" value="Dimethylsulfoxide Reductase, domain 2"/>
    <property type="match status" value="1"/>
</dbReference>
<sequence>MRVSRRDLLKGAGATVAVGGLSGLMIGSASAMHSVGANPVLLDKRSGTVKYHSCLRNCADRCLMKFRVQDGRMTFVSGAEEQFKTGTCPCVKGQTYVEYTYAPDRILHPMVRVGEKGSGKWKRITWDEAWDILVKKTNEVVEKYGSEAVLPYSYSGNYGAIGMRAAGDRFFNRLGSSVLDRLVCTEGGVAGYGSVQGTTDGPDPETIPGCDCYVSWGFNETVSNVHGIKYINMARDNGAKVLAVNPNRTPICSQADVYLQPRPSTDAYVAVGVMKYMLEHGLEDKEFMEKCCIGADKAVARINSISWDEIVKTTDLKREEIEEWAKVYCNAKKVIIRGGYGMQRNFNGARMTRAIGIMQAMHGMFDKPNAGIIYDNVRPITGMNLDKGRGNFLRKGEQQHVNMTDLDTALLGENPTTEGRKIKPIHELVIYNGNPVAVSPNVNQVIRNLKRDDLFVVGFDMIMTDSMQYCDLLLPASTQFETDDIIGDYQCWFVQICEKVIEPLGESKPNLTFFEEWAHRMGYTDPAFDETAFDIMRDFLTDAAPWYKGVTVERLQKEKFIKLPLPESVPVRHGQKCGTPSGKIELYSESMKKAGFDPVVDLGLPESEMPPEEKKLPFRMLSPGIPQRVNSSFYNVKYIRAFNAYECEINPADAKKLGIAAGDRVKLSNQRGTAYFIARLTTRVRPGVVRTTKCNWRSTNPFGHNTNTNSLTTGKLSDLGGGSAYHSTRVAVAKA</sequence>
<evidence type="ECO:0000313" key="10">
    <source>
        <dbReference type="EMBL" id="MCG5030636.1"/>
    </source>
</evidence>
<reference evidence="10 11" key="1">
    <citation type="submission" date="2022-02" db="EMBL/GenBank/DDBJ databases">
        <title>Mesosutterella porci, a novel member of the family Sutterellaceae from pig feces.</title>
        <authorList>
            <person name="Wylensek D."/>
            <person name="Clavel T."/>
        </authorList>
    </citation>
    <scope>NUCLEOTIDE SEQUENCE [LARGE SCALE GENOMIC DNA]</scope>
    <source>
        <strain evidence="11">oilRF-744-wt-GAM-9</strain>
    </source>
</reference>
<proteinExistence type="inferred from homology"/>
<keyword evidence="3" id="KW-0500">Molybdenum</keyword>
<dbReference type="InterPro" id="IPR006657">
    <property type="entry name" value="MoPterin_dinucl-bd_dom"/>
</dbReference>
<evidence type="ECO:0000256" key="8">
    <source>
        <dbReference type="ARBA" id="ARBA00023014"/>
    </source>
</evidence>
<organism evidence="10 11">
    <name type="scientific">Mesosutterella porci</name>
    <dbReference type="NCBI Taxonomy" id="2915351"/>
    <lineage>
        <taxon>Bacteria</taxon>
        <taxon>Pseudomonadati</taxon>
        <taxon>Pseudomonadota</taxon>
        <taxon>Betaproteobacteria</taxon>
        <taxon>Burkholderiales</taxon>
        <taxon>Sutterellaceae</taxon>
        <taxon>Mesosutterella</taxon>
    </lineage>
</organism>
<dbReference type="Gene3D" id="3.40.50.740">
    <property type="match status" value="1"/>
</dbReference>
<evidence type="ECO:0000256" key="7">
    <source>
        <dbReference type="ARBA" id="ARBA00023004"/>
    </source>
</evidence>
<feature type="domain" description="4Fe-4S Mo/W bis-MGD-type" evidence="9">
    <location>
        <begin position="48"/>
        <end position="104"/>
    </location>
</feature>
<dbReference type="SUPFAM" id="SSF53706">
    <property type="entry name" value="Formate dehydrogenase/DMSO reductase, domains 1-3"/>
    <property type="match status" value="1"/>
</dbReference>
<evidence type="ECO:0000259" key="9">
    <source>
        <dbReference type="PROSITE" id="PS51669"/>
    </source>
</evidence>
<evidence type="ECO:0000256" key="2">
    <source>
        <dbReference type="ARBA" id="ARBA00010312"/>
    </source>
</evidence>
<dbReference type="InterPro" id="IPR050612">
    <property type="entry name" value="Prok_Mopterin_Oxidored"/>
</dbReference>
<gene>
    <name evidence="10" type="ORF">MAF45_04140</name>
</gene>
<dbReference type="InterPro" id="IPR006656">
    <property type="entry name" value="Mopterin_OxRdtase"/>
</dbReference>
<evidence type="ECO:0000256" key="3">
    <source>
        <dbReference type="ARBA" id="ARBA00022505"/>
    </source>
</evidence>
<protein>
    <submittedName>
        <fullName evidence="10">Molybdopterin-dependent oxidoreductase</fullName>
    </submittedName>
</protein>
<dbReference type="InterPro" id="IPR019546">
    <property type="entry name" value="TAT_signal_bac_arc"/>
</dbReference>
<evidence type="ECO:0000256" key="4">
    <source>
        <dbReference type="ARBA" id="ARBA00022723"/>
    </source>
</evidence>
<keyword evidence="7" id="KW-0408">Iron</keyword>
<keyword evidence="5" id="KW-0732">Signal</keyword>
<dbReference type="Pfam" id="PF01568">
    <property type="entry name" value="Molydop_binding"/>
    <property type="match status" value="1"/>
</dbReference>
<keyword evidence="8" id="KW-0411">Iron-sulfur</keyword>
<dbReference type="PROSITE" id="PS51318">
    <property type="entry name" value="TAT"/>
    <property type="match status" value="1"/>
</dbReference>
<keyword evidence="6" id="KW-0560">Oxidoreductase</keyword>
<dbReference type="NCBIfam" id="TIGR01409">
    <property type="entry name" value="TAT_signal_seq"/>
    <property type="match status" value="1"/>
</dbReference>